<reference evidence="15 16" key="1">
    <citation type="submission" date="2019-04" db="EMBL/GenBank/DDBJ databases">
        <title>The sequence and de novo assembly of Takifugu bimaculatus genome using PacBio and Hi-C technologies.</title>
        <authorList>
            <person name="Xu P."/>
            <person name="Liu B."/>
            <person name="Zhou Z."/>
        </authorList>
    </citation>
    <scope>NUCLEOTIDE SEQUENCE [LARGE SCALE GENOMIC DNA]</scope>
    <source>
        <strain evidence="15">TB-2018</strain>
        <tissue evidence="15">Muscle</tissue>
    </source>
</reference>
<dbReference type="PANTHER" id="PTHR32017">
    <property type="entry name" value="SPINDLE AND KINETOCHORE-ASSOCIATED PROTEIN 2"/>
    <property type="match status" value="1"/>
</dbReference>
<accession>A0A4Z2AZD8</accession>
<evidence type="ECO:0000256" key="1">
    <source>
        <dbReference type="ARBA" id="ARBA00004186"/>
    </source>
</evidence>
<dbReference type="InterPro" id="IPR042091">
    <property type="entry name" value="Ska2_N"/>
</dbReference>
<evidence type="ECO:0000259" key="14">
    <source>
        <dbReference type="Pfam" id="PF16740"/>
    </source>
</evidence>
<evidence type="ECO:0000256" key="8">
    <source>
        <dbReference type="ARBA" id="ARBA00022776"/>
    </source>
</evidence>
<dbReference type="PANTHER" id="PTHR32017:SF3">
    <property type="entry name" value="SPINDLE AND KINETOCHORE-ASSOCIATED PROTEIN 2"/>
    <property type="match status" value="1"/>
</dbReference>
<keyword evidence="6" id="KW-0132">Cell division</keyword>
<dbReference type="GO" id="GO:0005876">
    <property type="term" value="C:spindle microtubule"/>
    <property type="evidence" value="ECO:0007669"/>
    <property type="project" value="InterPro"/>
</dbReference>
<evidence type="ECO:0000256" key="5">
    <source>
        <dbReference type="ARBA" id="ARBA00022490"/>
    </source>
</evidence>
<dbReference type="InterPro" id="IPR026762">
    <property type="entry name" value="Ska2"/>
</dbReference>
<evidence type="ECO:0000256" key="2">
    <source>
        <dbReference type="ARBA" id="ARBA00004629"/>
    </source>
</evidence>
<dbReference type="AlphaFoldDB" id="A0A4Z2AZD8"/>
<keyword evidence="8" id="KW-0498">Mitosis</keyword>
<evidence type="ECO:0000256" key="10">
    <source>
        <dbReference type="ARBA" id="ARBA00023212"/>
    </source>
</evidence>
<dbReference type="Pfam" id="PF11362">
    <property type="entry name" value="DUF3161"/>
    <property type="match status" value="1"/>
</dbReference>
<dbReference type="GO" id="GO:0000278">
    <property type="term" value="P:mitotic cell cycle"/>
    <property type="evidence" value="ECO:0007669"/>
    <property type="project" value="TreeGrafter"/>
</dbReference>
<dbReference type="EMBL" id="SWLE01000022">
    <property type="protein sequence ID" value="TNM84668.1"/>
    <property type="molecule type" value="Genomic_DNA"/>
</dbReference>
<name>A0A4Z2AZD8_9TELE</name>
<comment type="subcellular location">
    <subcellularLocation>
        <location evidence="2">Chromosome</location>
        <location evidence="2">Centromere</location>
        <location evidence="2">Kinetochore</location>
    </subcellularLocation>
    <subcellularLocation>
        <location evidence="1">Cytoplasm</location>
        <location evidence="1">Cytoskeleton</location>
        <location evidence="1">Spindle</location>
    </subcellularLocation>
</comment>
<comment type="similarity">
    <text evidence="3">Belongs to the SKA2 family.</text>
</comment>
<evidence type="ECO:0000256" key="6">
    <source>
        <dbReference type="ARBA" id="ARBA00022618"/>
    </source>
</evidence>
<evidence type="ECO:0000256" key="11">
    <source>
        <dbReference type="ARBA" id="ARBA00023306"/>
    </source>
</evidence>
<keyword evidence="12" id="KW-0137">Centromere</keyword>
<gene>
    <name evidence="15" type="ORF">fugu_008846</name>
</gene>
<protein>
    <recommendedName>
        <fullName evidence="13">Protein FAM33A</fullName>
    </recommendedName>
</protein>
<keyword evidence="10" id="KW-0206">Cytoskeleton</keyword>
<evidence type="ECO:0000256" key="4">
    <source>
        <dbReference type="ARBA" id="ARBA00022454"/>
    </source>
</evidence>
<evidence type="ECO:0000313" key="16">
    <source>
        <dbReference type="Proteomes" id="UP000516260"/>
    </source>
</evidence>
<dbReference type="GO" id="GO:0051301">
    <property type="term" value="P:cell division"/>
    <property type="evidence" value="ECO:0007669"/>
    <property type="project" value="UniProtKB-KW"/>
</dbReference>
<feature type="domain" description="Ska2 N-terminal" evidence="14">
    <location>
        <begin position="2"/>
        <end position="104"/>
    </location>
</feature>
<evidence type="ECO:0000256" key="7">
    <source>
        <dbReference type="ARBA" id="ARBA00022701"/>
    </source>
</evidence>
<keyword evidence="4" id="KW-0158">Chromosome</keyword>
<keyword evidence="11" id="KW-0131">Cell cycle</keyword>
<dbReference type="GO" id="GO:0007059">
    <property type="term" value="P:chromosome segregation"/>
    <property type="evidence" value="ECO:0007669"/>
    <property type="project" value="InterPro"/>
</dbReference>
<comment type="caution">
    <text evidence="15">The sequence shown here is derived from an EMBL/GenBank/DDBJ whole genome shotgun (WGS) entry which is preliminary data.</text>
</comment>
<dbReference type="Pfam" id="PF16740">
    <property type="entry name" value="SKA2"/>
    <property type="match status" value="1"/>
</dbReference>
<keyword evidence="9" id="KW-0995">Kinetochore</keyword>
<proteinExistence type="inferred from homology"/>
<evidence type="ECO:0000256" key="3">
    <source>
        <dbReference type="ARBA" id="ARBA00010684"/>
    </source>
</evidence>
<sequence>METAVEKVEAMFLKSKADLEYIEKRLKLDFINSGAENGCHTQAENPAVILADLGAIKAKHANLFFEMEEIAAAQRQSMGSVRRSINTIKELTQHLQPAGDVEVSSVEASGQQQPISCGIRQLSDSAFKSVPLSIRSKVKLPELNSFYQQLQEHLCKNNSSLSMQKMKQLKLNMSEAKLKVLQHLTLIEIDKKGSVRLLM</sequence>
<keyword evidence="5" id="KW-0963">Cytoplasm</keyword>
<evidence type="ECO:0000256" key="9">
    <source>
        <dbReference type="ARBA" id="ARBA00022838"/>
    </source>
</evidence>
<evidence type="ECO:0000256" key="12">
    <source>
        <dbReference type="ARBA" id="ARBA00023328"/>
    </source>
</evidence>
<keyword evidence="16" id="KW-1185">Reference proteome</keyword>
<dbReference type="GO" id="GO:0000940">
    <property type="term" value="C:outer kinetochore"/>
    <property type="evidence" value="ECO:0007669"/>
    <property type="project" value="InterPro"/>
</dbReference>
<evidence type="ECO:0000313" key="15">
    <source>
        <dbReference type="EMBL" id="TNM84668.1"/>
    </source>
</evidence>
<keyword evidence="7" id="KW-0493">Microtubule</keyword>
<evidence type="ECO:0000256" key="13">
    <source>
        <dbReference type="ARBA" id="ARBA00029651"/>
    </source>
</evidence>
<dbReference type="GO" id="GO:0008017">
    <property type="term" value="F:microtubule binding"/>
    <property type="evidence" value="ECO:0007669"/>
    <property type="project" value="InterPro"/>
</dbReference>
<dbReference type="Gene3D" id="6.10.250.1380">
    <property type="match status" value="1"/>
</dbReference>
<dbReference type="Proteomes" id="UP000516260">
    <property type="component" value="Chromosome 9"/>
</dbReference>
<organism evidence="15 16">
    <name type="scientific">Takifugu bimaculatus</name>
    <dbReference type="NCBI Taxonomy" id="433685"/>
    <lineage>
        <taxon>Eukaryota</taxon>
        <taxon>Metazoa</taxon>
        <taxon>Chordata</taxon>
        <taxon>Craniata</taxon>
        <taxon>Vertebrata</taxon>
        <taxon>Euteleostomi</taxon>
        <taxon>Actinopterygii</taxon>
        <taxon>Neopterygii</taxon>
        <taxon>Teleostei</taxon>
        <taxon>Neoteleostei</taxon>
        <taxon>Acanthomorphata</taxon>
        <taxon>Eupercaria</taxon>
        <taxon>Tetraodontiformes</taxon>
        <taxon>Tetradontoidea</taxon>
        <taxon>Tetraodontidae</taxon>
        <taxon>Takifugu</taxon>
    </lineage>
</organism>